<dbReference type="RefSeq" id="WP_189582202.1">
    <property type="nucleotide sequence ID" value="NZ_BMYV01000001.1"/>
</dbReference>
<feature type="transmembrane region" description="Helical" evidence="1">
    <location>
        <begin position="57"/>
        <end position="80"/>
    </location>
</feature>
<feature type="domain" description="Sodium symporter small subunit" evidence="2">
    <location>
        <begin position="17"/>
        <end position="92"/>
    </location>
</feature>
<evidence type="ECO:0000313" key="4">
    <source>
        <dbReference type="Proteomes" id="UP000600865"/>
    </source>
</evidence>
<sequence>MQKGEVDLEPTNTHDAAGYWKATLRLTISLLVVWFLVSYGAGIIFREALDNFSIGGAPLGFWFAQNGAIYVFLALIVVYCRKMTQYEKKFGIEG</sequence>
<keyword evidence="1" id="KW-1133">Transmembrane helix</keyword>
<accession>A0A918KG40</accession>
<protein>
    <submittedName>
        <fullName evidence="3">Membrane protein</fullName>
    </submittedName>
</protein>
<organism evidence="3 4">
    <name type="scientific">Litorimonas cladophorae</name>
    <dbReference type="NCBI Taxonomy" id="1220491"/>
    <lineage>
        <taxon>Bacteria</taxon>
        <taxon>Pseudomonadati</taxon>
        <taxon>Pseudomonadota</taxon>
        <taxon>Alphaproteobacteria</taxon>
        <taxon>Maricaulales</taxon>
        <taxon>Robiginitomaculaceae</taxon>
    </lineage>
</organism>
<dbReference type="AlphaFoldDB" id="A0A918KG40"/>
<comment type="caution">
    <text evidence="3">The sequence shown here is derived from an EMBL/GenBank/DDBJ whole genome shotgun (WGS) entry which is preliminary data.</text>
</comment>
<dbReference type="EMBL" id="BMYV01000001">
    <property type="protein sequence ID" value="GGX62228.1"/>
    <property type="molecule type" value="Genomic_DNA"/>
</dbReference>
<proteinExistence type="predicted"/>
<gene>
    <name evidence="3" type="ORF">GCM10011309_10230</name>
</gene>
<dbReference type="Proteomes" id="UP000600865">
    <property type="component" value="Unassembled WGS sequence"/>
</dbReference>
<evidence type="ECO:0000259" key="2">
    <source>
        <dbReference type="Pfam" id="PF13937"/>
    </source>
</evidence>
<feature type="transmembrane region" description="Helical" evidence="1">
    <location>
        <begin position="26"/>
        <end position="45"/>
    </location>
</feature>
<dbReference type="InterPro" id="IPR019886">
    <property type="entry name" value="Na_symporter_ssu"/>
</dbReference>
<keyword evidence="1" id="KW-0472">Membrane</keyword>
<name>A0A918KG40_9PROT</name>
<reference evidence="3 4" key="1">
    <citation type="journal article" date="2014" name="Int. J. Syst. Evol. Microbiol.">
        <title>Complete genome sequence of Corynebacterium casei LMG S-19264T (=DSM 44701T), isolated from a smear-ripened cheese.</title>
        <authorList>
            <consortium name="US DOE Joint Genome Institute (JGI-PGF)"/>
            <person name="Walter F."/>
            <person name="Albersmeier A."/>
            <person name="Kalinowski J."/>
            <person name="Ruckert C."/>
        </authorList>
    </citation>
    <scope>NUCLEOTIDE SEQUENCE [LARGE SCALE GENOMIC DNA]</scope>
    <source>
        <strain evidence="3 4">KCTC 23968</strain>
    </source>
</reference>
<keyword evidence="4" id="KW-1185">Reference proteome</keyword>
<evidence type="ECO:0000313" key="3">
    <source>
        <dbReference type="EMBL" id="GGX62228.1"/>
    </source>
</evidence>
<evidence type="ECO:0000256" key="1">
    <source>
        <dbReference type="SAM" id="Phobius"/>
    </source>
</evidence>
<dbReference type="Pfam" id="PF13937">
    <property type="entry name" value="DUF4212"/>
    <property type="match status" value="1"/>
</dbReference>
<dbReference type="NCBIfam" id="TIGR03647">
    <property type="entry name" value="Na_symport_sm"/>
    <property type="match status" value="1"/>
</dbReference>
<keyword evidence="1" id="KW-0812">Transmembrane</keyword>